<proteinExistence type="predicted"/>
<feature type="region of interest" description="Disordered" evidence="1">
    <location>
        <begin position="153"/>
        <end position="180"/>
    </location>
</feature>
<name>A0A2T7F4B2_9POAL</name>
<dbReference type="AlphaFoldDB" id="A0A2T7F4B2"/>
<dbReference type="STRING" id="1504633.A0A2T7F4B2"/>
<gene>
    <name evidence="2" type="ORF">GQ55_1G104900</name>
</gene>
<organism evidence="2 3">
    <name type="scientific">Panicum hallii var. hallii</name>
    <dbReference type="NCBI Taxonomy" id="1504633"/>
    <lineage>
        <taxon>Eukaryota</taxon>
        <taxon>Viridiplantae</taxon>
        <taxon>Streptophyta</taxon>
        <taxon>Embryophyta</taxon>
        <taxon>Tracheophyta</taxon>
        <taxon>Spermatophyta</taxon>
        <taxon>Magnoliopsida</taxon>
        <taxon>Liliopsida</taxon>
        <taxon>Poales</taxon>
        <taxon>Poaceae</taxon>
        <taxon>PACMAD clade</taxon>
        <taxon>Panicoideae</taxon>
        <taxon>Panicodae</taxon>
        <taxon>Paniceae</taxon>
        <taxon>Panicinae</taxon>
        <taxon>Panicum</taxon>
        <taxon>Panicum sect. Panicum</taxon>
    </lineage>
</organism>
<keyword evidence="3" id="KW-1185">Reference proteome</keyword>
<evidence type="ECO:0000313" key="2">
    <source>
        <dbReference type="EMBL" id="PUZ74916.1"/>
    </source>
</evidence>
<accession>A0A2T7F4B2</accession>
<sequence>MESIFAFSGYRVKYSKAWRAKKHAMALLWGDWLESYGRVSQVLSGMSHFNPGIRWFTYTGNMMLPHNGVYKHVLQRVFWCSPNAPNHSSIADLLLQEYICHLHVLNQRMEQENNMKHEQINQLLHENQENARHLNEAEEEKTKMAEHITQLEEELRQERSKNLSRRFMPPTVTGRHNYYG</sequence>
<dbReference type="OrthoDB" id="685772at2759"/>
<reference evidence="2 3" key="1">
    <citation type="submission" date="2018-04" db="EMBL/GenBank/DDBJ databases">
        <title>WGS assembly of Panicum hallii var. hallii HAL2.</title>
        <authorList>
            <person name="Lovell J."/>
            <person name="Jenkins J."/>
            <person name="Lowry D."/>
            <person name="Mamidi S."/>
            <person name="Sreedasyam A."/>
            <person name="Weng X."/>
            <person name="Barry K."/>
            <person name="Bonette J."/>
            <person name="Campitelli B."/>
            <person name="Daum C."/>
            <person name="Gordon S."/>
            <person name="Gould B."/>
            <person name="Lipzen A."/>
            <person name="MacQueen A."/>
            <person name="Palacio-Mejia J."/>
            <person name="Plott C."/>
            <person name="Shakirov E."/>
            <person name="Shu S."/>
            <person name="Yoshinaga Y."/>
            <person name="Zane M."/>
            <person name="Rokhsar D."/>
            <person name="Grimwood J."/>
            <person name="Schmutz J."/>
            <person name="Juenger T."/>
        </authorList>
    </citation>
    <scope>NUCLEOTIDE SEQUENCE [LARGE SCALE GENOMIC DNA]</scope>
    <source>
        <strain evidence="3">cv. HAL2</strain>
    </source>
</reference>
<dbReference type="Gramene" id="PUZ74916">
    <property type="protein sequence ID" value="PUZ74916"/>
    <property type="gene ID" value="GQ55_1G104900"/>
</dbReference>
<dbReference type="Proteomes" id="UP000244336">
    <property type="component" value="Chromosome 1"/>
</dbReference>
<evidence type="ECO:0000313" key="3">
    <source>
        <dbReference type="Proteomes" id="UP000244336"/>
    </source>
</evidence>
<protein>
    <submittedName>
        <fullName evidence="2">Uncharacterized protein</fullName>
    </submittedName>
</protein>
<dbReference type="EMBL" id="CM009749">
    <property type="protein sequence ID" value="PUZ74916.1"/>
    <property type="molecule type" value="Genomic_DNA"/>
</dbReference>
<evidence type="ECO:0000256" key="1">
    <source>
        <dbReference type="SAM" id="MobiDB-lite"/>
    </source>
</evidence>